<gene>
    <name evidence="8" type="ORF">P0Y49_13120</name>
</gene>
<evidence type="ECO:0000256" key="1">
    <source>
        <dbReference type="ARBA" id="ARBA00004418"/>
    </source>
</evidence>
<evidence type="ECO:0000256" key="2">
    <source>
        <dbReference type="ARBA" id="ARBA00022729"/>
    </source>
</evidence>
<evidence type="ECO:0000313" key="9">
    <source>
        <dbReference type="Proteomes" id="UP001214530"/>
    </source>
</evidence>
<dbReference type="Gene3D" id="1.50.10.100">
    <property type="entry name" value="Chondroitin AC/alginate lyase"/>
    <property type="match status" value="1"/>
</dbReference>
<feature type="chain" id="PRO_5042539287" evidence="5">
    <location>
        <begin position="21"/>
        <end position="660"/>
    </location>
</feature>
<dbReference type="Pfam" id="PF16889">
    <property type="entry name" value="Hepar_II_III_N"/>
    <property type="match status" value="1"/>
</dbReference>
<evidence type="ECO:0000256" key="4">
    <source>
        <dbReference type="ARBA" id="ARBA00023239"/>
    </source>
</evidence>
<reference evidence="8" key="1">
    <citation type="submission" date="2023-03" db="EMBL/GenBank/DDBJ databases">
        <title>Andean soil-derived lignocellulolytic bacterial consortium as a source of novel taxa and putative plastic-active enzymes.</title>
        <authorList>
            <person name="Diaz-Garcia L."/>
            <person name="Chuvochina M."/>
            <person name="Feuerriegel G."/>
            <person name="Bunk B."/>
            <person name="Sproer C."/>
            <person name="Streit W.R."/>
            <person name="Rodriguez L.M."/>
            <person name="Overmann J."/>
            <person name="Jimenez D.J."/>
        </authorList>
    </citation>
    <scope>NUCLEOTIDE SEQUENCE</scope>
    <source>
        <strain evidence="8">MAG 3858</strain>
    </source>
</reference>
<evidence type="ECO:0000256" key="3">
    <source>
        <dbReference type="ARBA" id="ARBA00022764"/>
    </source>
</evidence>
<keyword evidence="4" id="KW-0456">Lyase</keyword>
<keyword evidence="2 5" id="KW-0732">Signal</keyword>
<dbReference type="Proteomes" id="UP001214530">
    <property type="component" value="Chromosome"/>
</dbReference>
<dbReference type="GO" id="GO:0016829">
    <property type="term" value="F:lyase activity"/>
    <property type="evidence" value="ECO:0007669"/>
    <property type="project" value="UniProtKB-KW"/>
</dbReference>
<accession>A0AAJ5W3C1</accession>
<evidence type="ECO:0000259" key="6">
    <source>
        <dbReference type="Pfam" id="PF07940"/>
    </source>
</evidence>
<dbReference type="AlphaFoldDB" id="A0AAJ5W3C1"/>
<organism evidence="8 9">
    <name type="scientific">Candidatus Pedobacter colombiensis</name>
    <dbReference type="NCBI Taxonomy" id="3121371"/>
    <lineage>
        <taxon>Bacteria</taxon>
        <taxon>Pseudomonadati</taxon>
        <taxon>Bacteroidota</taxon>
        <taxon>Sphingobacteriia</taxon>
        <taxon>Sphingobacteriales</taxon>
        <taxon>Sphingobacteriaceae</taxon>
        <taxon>Pedobacter</taxon>
    </lineage>
</organism>
<feature type="signal peptide" evidence="5">
    <location>
        <begin position="1"/>
        <end position="20"/>
    </location>
</feature>
<keyword evidence="3" id="KW-0574">Periplasm</keyword>
<evidence type="ECO:0000313" key="8">
    <source>
        <dbReference type="EMBL" id="WEK17738.1"/>
    </source>
</evidence>
<comment type="subcellular location">
    <subcellularLocation>
        <location evidence="1">Periplasm</location>
    </subcellularLocation>
</comment>
<feature type="domain" description="Heparinase II/III-like C-terminal" evidence="6">
    <location>
        <begin position="389"/>
        <end position="590"/>
    </location>
</feature>
<dbReference type="NCBIfam" id="NF045573">
    <property type="entry name" value="Hepsulflyase_CFB"/>
    <property type="match status" value="1"/>
</dbReference>
<evidence type="ECO:0000259" key="7">
    <source>
        <dbReference type="Pfam" id="PF16889"/>
    </source>
</evidence>
<dbReference type="Pfam" id="PF07940">
    <property type="entry name" value="Hepar_II_III_C"/>
    <property type="match status" value="1"/>
</dbReference>
<name>A0AAJ5W3C1_9SPHI</name>
<protein>
    <submittedName>
        <fullName evidence="8">Heparinase II/III family protein</fullName>
    </submittedName>
</protein>
<dbReference type="InterPro" id="IPR054646">
    <property type="entry name" value="HepC"/>
</dbReference>
<evidence type="ECO:0000256" key="5">
    <source>
        <dbReference type="SAM" id="SignalP"/>
    </source>
</evidence>
<proteinExistence type="predicted"/>
<dbReference type="Gene3D" id="2.70.98.70">
    <property type="match status" value="1"/>
</dbReference>
<dbReference type="InterPro" id="IPR031680">
    <property type="entry name" value="Hepar_II_III_N"/>
</dbReference>
<dbReference type="PANTHER" id="PTHR39210">
    <property type="entry name" value="HEPARIN-SULFATE LYASE"/>
    <property type="match status" value="1"/>
</dbReference>
<sequence>MMNVKKIILLLTLAPTLLFAQQQGTPVNKDSFNNLNLNYPGLEEVNKLVAAKDYENAAKALLKYYRKRDNIKHPDYNMEDKVQFSGKKLAAGVQEKADKGMLHQFYVHPGYGFIDYGKDIDWQYWPIKDNEIRWQLHRTYWWQPMGLAYWSSGDEKYAKEWVFQFRDWVKKNPKGLSKENDRFAWRPLEVSTRIQDQTGTFNMFVNSPNFTPDFLLEFLNIYNQQADHILNNYSNQGNHLLFEAQRIIYAGCFFPELKAADTWRKSGIEILNTEIKKQIYPDGLQFELSPNYHVATINIFLKALRMTQLTGMSNEFPDSYKKTIEGMIIALADFSFPDYSYPMFGDAKLTGKDEMQKEYKSWLQVFPHNQVIKYFATDGKQGTAPEYLSSALKTGGFYTFRNGWKNDATVMVLRASPPAFFHSQPDNGTFDLWVKGRNFMPDAGAYVYSGSPEIQKLRDEYRQTKVHKTLTLDNINMDSCNAKLITWKTSPAVDLLVYSNQSYKELNHRRSVLFIDKKYFVIIDEAIGAAKGNVGIHFQLAEESGTTFNKSKNSVQTGYKDGNNLLIQTLNKGAVLTEEEGKVSYSYRKEVARPAFAFEKAKNDNNTVSFTTVLYPFEGSKAPEISVKEGSKHNLAKGFVDLTLTINGKKTQITEQLTSN</sequence>
<dbReference type="PANTHER" id="PTHR39210:SF1">
    <property type="entry name" value="HEPARIN-SULFATE LYASE"/>
    <property type="match status" value="1"/>
</dbReference>
<dbReference type="InterPro" id="IPR008929">
    <property type="entry name" value="Chondroitin_lyas"/>
</dbReference>
<dbReference type="InterPro" id="IPR012480">
    <property type="entry name" value="Hepar_II_III_C"/>
</dbReference>
<dbReference type="EMBL" id="CP119313">
    <property type="protein sequence ID" value="WEK17738.1"/>
    <property type="molecule type" value="Genomic_DNA"/>
</dbReference>
<dbReference type="GO" id="GO:0042597">
    <property type="term" value="C:periplasmic space"/>
    <property type="evidence" value="ECO:0007669"/>
    <property type="project" value="UniProtKB-SubCell"/>
</dbReference>
<dbReference type="SUPFAM" id="SSF48230">
    <property type="entry name" value="Chondroitin AC/alginate lyase"/>
    <property type="match status" value="1"/>
</dbReference>
<feature type="domain" description="Heparin-sulfate lyase N-terminal" evidence="7">
    <location>
        <begin position="32"/>
        <end position="374"/>
    </location>
</feature>